<feature type="transmembrane region" description="Helical" evidence="8">
    <location>
        <begin position="103"/>
        <end position="122"/>
    </location>
</feature>
<evidence type="ECO:0000256" key="5">
    <source>
        <dbReference type="ARBA" id="ARBA00022692"/>
    </source>
</evidence>
<feature type="transmembrane region" description="Helical" evidence="8">
    <location>
        <begin position="404"/>
        <end position="432"/>
    </location>
</feature>
<keyword evidence="3" id="KW-0813">Transport</keyword>
<dbReference type="PANTHER" id="PTHR30047">
    <property type="entry name" value="HIGH-AFFINITY CHOLINE TRANSPORT PROTEIN-RELATED"/>
    <property type="match status" value="1"/>
</dbReference>
<feature type="transmembrane region" description="Helical" evidence="8">
    <location>
        <begin position="198"/>
        <end position="223"/>
    </location>
</feature>
<protein>
    <submittedName>
        <fullName evidence="9">BCCT family transporter</fullName>
    </submittedName>
</protein>
<comment type="similarity">
    <text evidence="2">Belongs to the BCCT transporter (TC 2.A.15) family.</text>
</comment>
<evidence type="ECO:0000256" key="1">
    <source>
        <dbReference type="ARBA" id="ARBA00004651"/>
    </source>
</evidence>
<evidence type="ECO:0000313" key="9">
    <source>
        <dbReference type="EMBL" id="MCX2973198.1"/>
    </source>
</evidence>
<evidence type="ECO:0000256" key="7">
    <source>
        <dbReference type="ARBA" id="ARBA00023136"/>
    </source>
</evidence>
<accession>A0ABT3ST84</accession>
<name>A0ABT3ST84_9GAMM</name>
<feature type="transmembrane region" description="Helical" evidence="8">
    <location>
        <begin position="480"/>
        <end position="503"/>
    </location>
</feature>
<feature type="transmembrane region" description="Helical" evidence="8">
    <location>
        <begin position="32"/>
        <end position="58"/>
    </location>
</feature>
<feature type="transmembrane region" description="Helical" evidence="8">
    <location>
        <begin position="153"/>
        <end position="177"/>
    </location>
</feature>
<feature type="transmembrane region" description="Helical" evidence="8">
    <location>
        <begin position="453"/>
        <end position="474"/>
    </location>
</feature>
<evidence type="ECO:0000313" key="10">
    <source>
        <dbReference type="Proteomes" id="UP001143307"/>
    </source>
</evidence>
<evidence type="ECO:0000256" key="2">
    <source>
        <dbReference type="ARBA" id="ARBA00005658"/>
    </source>
</evidence>
<gene>
    <name evidence="9" type="ORF">EYC87_06300</name>
</gene>
<feature type="transmembrane region" description="Helical" evidence="8">
    <location>
        <begin position="329"/>
        <end position="347"/>
    </location>
</feature>
<dbReference type="PANTHER" id="PTHR30047:SF7">
    <property type="entry name" value="HIGH-AFFINITY CHOLINE TRANSPORT PROTEIN"/>
    <property type="match status" value="1"/>
</dbReference>
<organism evidence="9 10">
    <name type="scientific">Candidatus Seongchinamella marina</name>
    <dbReference type="NCBI Taxonomy" id="2518990"/>
    <lineage>
        <taxon>Bacteria</taxon>
        <taxon>Pseudomonadati</taxon>
        <taxon>Pseudomonadota</taxon>
        <taxon>Gammaproteobacteria</taxon>
        <taxon>Cellvibrionales</taxon>
        <taxon>Halieaceae</taxon>
        <taxon>Seongchinamella</taxon>
    </lineage>
</organism>
<feature type="transmembrane region" description="Helical" evidence="8">
    <location>
        <begin position="277"/>
        <end position="301"/>
    </location>
</feature>
<feature type="transmembrane region" description="Helical" evidence="8">
    <location>
        <begin position="243"/>
        <end position="265"/>
    </location>
</feature>
<evidence type="ECO:0000256" key="6">
    <source>
        <dbReference type="ARBA" id="ARBA00022989"/>
    </source>
</evidence>
<dbReference type="Pfam" id="PF02028">
    <property type="entry name" value="BCCT"/>
    <property type="match status" value="1"/>
</dbReference>
<reference evidence="9" key="1">
    <citation type="submission" date="2019-02" db="EMBL/GenBank/DDBJ databases">
        <authorList>
            <person name="Li S.-H."/>
        </authorList>
    </citation>
    <scope>NUCLEOTIDE SEQUENCE</scope>
    <source>
        <strain evidence="9">IMCC8485</strain>
    </source>
</reference>
<evidence type="ECO:0000256" key="8">
    <source>
        <dbReference type="SAM" id="Phobius"/>
    </source>
</evidence>
<dbReference type="EMBL" id="SHNP01000002">
    <property type="protein sequence ID" value="MCX2973198.1"/>
    <property type="molecule type" value="Genomic_DNA"/>
</dbReference>
<dbReference type="RefSeq" id="WP_279252146.1">
    <property type="nucleotide sequence ID" value="NZ_SHNP01000002.1"/>
</dbReference>
<proteinExistence type="inferred from homology"/>
<dbReference type="Proteomes" id="UP001143307">
    <property type="component" value="Unassembled WGS sequence"/>
</dbReference>
<keyword evidence="10" id="KW-1185">Reference proteome</keyword>
<comment type="caution">
    <text evidence="9">The sequence shown here is derived from an EMBL/GenBank/DDBJ whole genome shotgun (WGS) entry which is preliminary data.</text>
</comment>
<keyword evidence="7 8" id="KW-0472">Membrane</keyword>
<feature type="transmembrane region" description="Helical" evidence="8">
    <location>
        <begin position="359"/>
        <end position="384"/>
    </location>
</feature>
<keyword evidence="5 8" id="KW-0812">Transmembrane</keyword>
<comment type="subcellular location">
    <subcellularLocation>
        <location evidence="1">Cell membrane</location>
        <topology evidence="1">Multi-pass membrane protein</topology>
    </subcellularLocation>
</comment>
<feature type="transmembrane region" description="Helical" evidence="8">
    <location>
        <begin position="64"/>
        <end position="82"/>
    </location>
</feature>
<evidence type="ECO:0000256" key="4">
    <source>
        <dbReference type="ARBA" id="ARBA00022475"/>
    </source>
</evidence>
<sequence length="517" mass="55389">MTNDTALAVQDPADTSSQPGVDWLTFALSGGFLVLFVAVALIDIASLSSYVGIAFVWSTRLFGAYWQLLLLVTFFIGLALAISRAGKVQLGGLDVPEVSSFKWVSMILCTLLAGGGVFFAAAEPMSHFVSPPPLYDVTPASNEAVYPALAQSFLHWGFLAWAILGSLTTIVLMHLHYDRGLPLKPRTLLYPVFGDRAINSWLGSVVDAACVISVVAGTVGPIGFLGLQVSYGLSQLLGTADNYGAQFSIILALIVVYTVSTVTGIQRGIQILSKLNIQIAVGLMLFVLLAGPTAFIFSSYLKSSLLHLQAFVPMALFRADHQWLDSWTVFFWGWFLGYGPLMAMFIARISRGRSIREMVVAISIISPIITTFWFTIVGGSGLAFELANPGVISEPFAGSNMPAALLAITQQLPFGAIITTAFLVLTFLFVATTGDSMTYTISIVMTGDDHPPIALRVFWGIIMGAVAMILVSIGSGGISALQSFIVVTAVPVSLILLPSLWAAPRIAYALAREQNLR</sequence>
<dbReference type="InterPro" id="IPR000060">
    <property type="entry name" value="BCCT_transptr"/>
</dbReference>
<evidence type="ECO:0000256" key="3">
    <source>
        <dbReference type="ARBA" id="ARBA00022448"/>
    </source>
</evidence>
<keyword evidence="6 8" id="KW-1133">Transmembrane helix</keyword>
<keyword evidence="4" id="KW-1003">Cell membrane</keyword>